<dbReference type="SUPFAM" id="SSF48317">
    <property type="entry name" value="Acid phosphatase/Vanadium-dependent haloperoxidase"/>
    <property type="match status" value="1"/>
</dbReference>
<feature type="transmembrane region" description="Helical" evidence="2">
    <location>
        <begin position="41"/>
        <end position="58"/>
    </location>
</feature>
<dbReference type="Pfam" id="PF01569">
    <property type="entry name" value="PAP2"/>
    <property type="match status" value="1"/>
</dbReference>
<evidence type="ECO:0000313" key="4">
    <source>
        <dbReference type="EMBL" id="QES32674.1"/>
    </source>
</evidence>
<dbReference type="Gene3D" id="1.10.606.20">
    <property type="match status" value="1"/>
</dbReference>
<dbReference type="AlphaFoldDB" id="A0A5P2BQD9"/>
<dbReference type="InterPro" id="IPR000326">
    <property type="entry name" value="PAP2/HPO"/>
</dbReference>
<dbReference type="CDD" id="cd03398">
    <property type="entry name" value="PAP2_haloperoxidase"/>
    <property type="match status" value="1"/>
</dbReference>
<reference evidence="4 5" key="1">
    <citation type="submission" date="2018-05" db="EMBL/GenBank/DDBJ databases">
        <title>Streptomyces venezuelae.</title>
        <authorList>
            <person name="Kim W."/>
            <person name="Lee N."/>
            <person name="Cho B.-K."/>
        </authorList>
    </citation>
    <scope>NUCLEOTIDE SEQUENCE [LARGE SCALE GENOMIC DNA]</scope>
    <source>
        <strain evidence="4 5">ATCC 14584</strain>
    </source>
</reference>
<proteinExistence type="predicted"/>
<evidence type="ECO:0000259" key="3">
    <source>
        <dbReference type="Pfam" id="PF01569"/>
    </source>
</evidence>
<sequence>MNDRPANDNHTPNDNHSPNDNHTANDNRTVTGRRTARRRRALAVAAVLAAASTSLTALPQPAHAAPQITRTALPPQSAPTALPPQTIADPVHYWNDVLMEVVRREGGGPGPMSRSAAMLNAAVYDAESSYQLKWKGKITSEPYIRAEKYAGWVEGPDEEERVVGRTAYNILLGLYPAQTNYLDARFRERFGTEPTGFDLLDTTIVGPMVKQMRDARNGDGSDNDQVYVADDEPGAWRPTSYPDMVDPSCTRDSQAVTPFWGQVKPFALTSGSQFRPPTPGMYGTYAKLLASDAYKQQVEAVRRVGADGPTDATPDVARTPEQEAVAWFWANDEDGTYKPPGQLLQATREVATQRRLTTYENARLFALVSIAMADAGIAVRDVKYLTPIDLWRPVSAIRDGGLDPDWKPLLKTRAGVNVSPCFPAWASGHATFGASWAGVMKRYFGNDDIAFTMTTDEPQSPVKSRSFTSFSQAAKEDAQSRVWLGVHFPWDAEDGLALGDKIANHVFTTKLRKL</sequence>
<protein>
    <recommendedName>
        <fullName evidence="3">Phosphatidic acid phosphatase type 2/haloperoxidase domain-containing protein</fullName>
    </recommendedName>
</protein>
<feature type="domain" description="Phosphatidic acid phosphatase type 2/haloperoxidase" evidence="3">
    <location>
        <begin position="369"/>
        <end position="506"/>
    </location>
</feature>
<evidence type="ECO:0000256" key="1">
    <source>
        <dbReference type="SAM" id="MobiDB-lite"/>
    </source>
</evidence>
<keyword evidence="2" id="KW-1133">Transmembrane helix</keyword>
<keyword evidence="2" id="KW-0472">Membrane</keyword>
<dbReference type="InterPro" id="IPR036938">
    <property type="entry name" value="PAP2/HPO_sf"/>
</dbReference>
<feature type="compositionally biased region" description="Basic and acidic residues" evidence="1">
    <location>
        <begin position="1"/>
        <end position="25"/>
    </location>
</feature>
<dbReference type="PANTHER" id="PTHR34599">
    <property type="entry name" value="PEROXIDASE-RELATED"/>
    <property type="match status" value="1"/>
</dbReference>
<organism evidence="4 5">
    <name type="scientific">Streptomyces venezuelae</name>
    <dbReference type="NCBI Taxonomy" id="54571"/>
    <lineage>
        <taxon>Bacteria</taxon>
        <taxon>Bacillati</taxon>
        <taxon>Actinomycetota</taxon>
        <taxon>Actinomycetes</taxon>
        <taxon>Kitasatosporales</taxon>
        <taxon>Streptomycetaceae</taxon>
        <taxon>Streptomyces</taxon>
    </lineage>
</organism>
<dbReference type="InterPro" id="IPR052559">
    <property type="entry name" value="V-haloperoxidase"/>
</dbReference>
<dbReference type="PANTHER" id="PTHR34599:SF1">
    <property type="entry name" value="PHOSPHATIDIC ACID PHOSPHATASE TYPE 2_HALOPEROXIDASE DOMAIN-CONTAINING PROTEIN"/>
    <property type="match status" value="1"/>
</dbReference>
<keyword evidence="2" id="KW-0812">Transmembrane</keyword>
<evidence type="ECO:0000256" key="2">
    <source>
        <dbReference type="SAM" id="Phobius"/>
    </source>
</evidence>
<dbReference type="EMBL" id="CP029192">
    <property type="protein sequence ID" value="QES32674.1"/>
    <property type="molecule type" value="Genomic_DNA"/>
</dbReference>
<dbReference type="OrthoDB" id="103227at2"/>
<name>A0A5P2BQD9_STRVZ</name>
<evidence type="ECO:0000313" key="5">
    <source>
        <dbReference type="Proteomes" id="UP000322927"/>
    </source>
</evidence>
<gene>
    <name evidence="4" type="ORF">DEJ48_04010</name>
</gene>
<accession>A0A5P2BQD9</accession>
<dbReference type="InterPro" id="IPR006311">
    <property type="entry name" value="TAT_signal"/>
</dbReference>
<feature type="region of interest" description="Disordered" evidence="1">
    <location>
        <begin position="1"/>
        <end position="36"/>
    </location>
</feature>
<dbReference type="PROSITE" id="PS51318">
    <property type="entry name" value="TAT"/>
    <property type="match status" value="1"/>
</dbReference>
<dbReference type="Proteomes" id="UP000322927">
    <property type="component" value="Chromosome"/>
</dbReference>